<gene>
    <name evidence="1" type="ORF">L1987_14077</name>
</gene>
<dbReference type="Proteomes" id="UP001056120">
    <property type="component" value="Linkage Group LG05"/>
</dbReference>
<reference evidence="2" key="1">
    <citation type="journal article" date="2022" name="Mol. Ecol. Resour.">
        <title>The genomes of chicory, endive, great burdock and yacon provide insights into Asteraceae palaeo-polyploidization history and plant inulin production.</title>
        <authorList>
            <person name="Fan W."/>
            <person name="Wang S."/>
            <person name="Wang H."/>
            <person name="Wang A."/>
            <person name="Jiang F."/>
            <person name="Liu H."/>
            <person name="Zhao H."/>
            <person name="Xu D."/>
            <person name="Zhang Y."/>
        </authorList>
    </citation>
    <scope>NUCLEOTIDE SEQUENCE [LARGE SCALE GENOMIC DNA]</scope>
    <source>
        <strain evidence="2">cv. Yunnan</strain>
    </source>
</reference>
<proteinExistence type="predicted"/>
<keyword evidence="2" id="KW-1185">Reference proteome</keyword>
<accession>A0ACB9J5A3</accession>
<reference evidence="1 2" key="2">
    <citation type="journal article" date="2022" name="Mol. Ecol. Resour.">
        <title>The genomes of chicory, endive, great burdock and yacon provide insights into Asteraceae paleo-polyploidization history and plant inulin production.</title>
        <authorList>
            <person name="Fan W."/>
            <person name="Wang S."/>
            <person name="Wang H."/>
            <person name="Wang A."/>
            <person name="Jiang F."/>
            <person name="Liu H."/>
            <person name="Zhao H."/>
            <person name="Xu D."/>
            <person name="Zhang Y."/>
        </authorList>
    </citation>
    <scope>NUCLEOTIDE SEQUENCE [LARGE SCALE GENOMIC DNA]</scope>
    <source>
        <strain evidence="2">cv. Yunnan</strain>
        <tissue evidence="1">Leaves</tissue>
    </source>
</reference>
<evidence type="ECO:0000313" key="1">
    <source>
        <dbReference type="EMBL" id="KAI3814437.1"/>
    </source>
</evidence>
<comment type="caution">
    <text evidence="1">The sequence shown here is derived from an EMBL/GenBank/DDBJ whole genome shotgun (WGS) entry which is preliminary data.</text>
</comment>
<sequence>MSEIVDSNFSQTLKENGSLGNGMGRRQMSIFYAGQVMVLDDFPPDKAMEIMMLAGVPLPDLPMARKASLVRFLEKRKERLELINI</sequence>
<evidence type="ECO:0000313" key="2">
    <source>
        <dbReference type="Proteomes" id="UP001056120"/>
    </source>
</evidence>
<name>A0ACB9J5A3_9ASTR</name>
<dbReference type="EMBL" id="CM042022">
    <property type="protein sequence ID" value="KAI3814437.1"/>
    <property type="molecule type" value="Genomic_DNA"/>
</dbReference>
<protein>
    <submittedName>
        <fullName evidence="1">Uncharacterized protein</fullName>
    </submittedName>
</protein>
<organism evidence="1 2">
    <name type="scientific">Smallanthus sonchifolius</name>
    <dbReference type="NCBI Taxonomy" id="185202"/>
    <lineage>
        <taxon>Eukaryota</taxon>
        <taxon>Viridiplantae</taxon>
        <taxon>Streptophyta</taxon>
        <taxon>Embryophyta</taxon>
        <taxon>Tracheophyta</taxon>
        <taxon>Spermatophyta</taxon>
        <taxon>Magnoliopsida</taxon>
        <taxon>eudicotyledons</taxon>
        <taxon>Gunneridae</taxon>
        <taxon>Pentapetalae</taxon>
        <taxon>asterids</taxon>
        <taxon>campanulids</taxon>
        <taxon>Asterales</taxon>
        <taxon>Asteraceae</taxon>
        <taxon>Asteroideae</taxon>
        <taxon>Heliantheae alliance</taxon>
        <taxon>Millerieae</taxon>
        <taxon>Smallanthus</taxon>
    </lineage>
</organism>